<evidence type="ECO:0000313" key="3">
    <source>
        <dbReference type="EMBL" id="EZG66912.1"/>
    </source>
</evidence>
<dbReference type="Gene3D" id="1.20.190.20">
    <property type="entry name" value="14-3-3 domain"/>
    <property type="match status" value="1"/>
</dbReference>
<gene>
    <name evidence="3" type="ORF">GNI_074080</name>
</gene>
<dbReference type="Proteomes" id="UP000019763">
    <property type="component" value="Unassembled WGS sequence"/>
</dbReference>
<organism evidence="3 4">
    <name type="scientific">Gregarina niphandrodes</name>
    <name type="common">Septate eugregarine</name>
    <dbReference type="NCBI Taxonomy" id="110365"/>
    <lineage>
        <taxon>Eukaryota</taxon>
        <taxon>Sar</taxon>
        <taxon>Alveolata</taxon>
        <taxon>Apicomplexa</taxon>
        <taxon>Conoidasida</taxon>
        <taxon>Gregarinasina</taxon>
        <taxon>Eugregarinorida</taxon>
        <taxon>Gregarinidae</taxon>
        <taxon>Gregarina</taxon>
    </lineage>
</organism>
<comment type="caution">
    <text evidence="3">The sequence shown here is derived from an EMBL/GenBank/DDBJ whole genome shotgun (WGS) entry which is preliminary data.</text>
</comment>
<sequence>MLCQMHSWNRLLELGCSEFQQWNRQERALFSDAVRNVLGRLRTAYRLQRKVKVNKQKSRHEHKDIAVEVVEEFMEKTREDFLIAAERVLRCVDRADGTGSDRNEVACWVDKIRGDVYRYWAELDRSKASDCVEAYEAALDKSNEAPLGLRSSIYCNLGCFYAEVEKDKAKAQQLAHQALNNYPQIPREYDEPIAMAALNHNRTVWA</sequence>
<evidence type="ECO:0000256" key="1">
    <source>
        <dbReference type="ARBA" id="ARBA00006141"/>
    </source>
</evidence>
<name>A0A023B6Z6_GRENI</name>
<dbReference type="VEuPathDB" id="CryptoDB:GNI_074080"/>
<dbReference type="InterPro" id="IPR000308">
    <property type="entry name" value="14-3-3"/>
</dbReference>
<dbReference type="Pfam" id="PF00244">
    <property type="entry name" value="14-3-3"/>
    <property type="match status" value="1"/>
</dbReference>
<protein>
    <submittedName>
        <fullName evidence="3">Tyrosine 3-monooxygenase</fullName>
    </submittedName>
</protein>
<evidence type="ECO:0000313" key="4">
    <source>
        <dbReference type="Proteomes" id="UP000019763"/>
    </source>
</evidence>
<feature type="domain" description="14-3-3" evidence="2">
    <location>
        <begin position="21"/>
        <end position="185"/>
    </location>
</feature>
<reference evidence="3" key="1">
    <citation type="submission" date="2013-12" db="EMBL/GenBank/DDBJ databases">
        <authorList>
            <person name="Omoto C.K."/>
            <person name="Sibley D."/>
            <person name="Venepally P."/>
            <person name="Hadjithomas M."/>
            <person name="Karamycheva S."/>
            <person name="Brunk B."/>
            <person name="Roos D."/>
            <person name="Caler E."/>
            <person name="Lorenzi H."/>
        </authorList>
    </citation>
    <scope>NUCLEOTIDE SEQUENCE</scope>
</reference>
<accession>A0A023B6Z6</accession>
<dbReference type="EMBL" id="AFNH02000555">
    <property type="protein sequence ID" value="EZG66912.1"/>
    <property type="molecule type" value="Genomic_DNA"/>
</dbReference>
<dbReference type="GO" id="GO:0004497">
    <property type="term" value="F:monooxygenase activity"/>
    <property type="evidence" value="ECO:0007669"/>
    <property type="project" value="UniProtKB-KW"/>
</dbReference>
<proteinExistence type="inferred from homology"/>
<dbReference type="RefSeq" id="XP_011130424.1">
    <property type="nucleotide sequence ID" value="XM_011132122.1"/>
</dbReference>
<dbReference type="AlphaFoldDB" id="A0A023B6Z6"/>
<comment type="similarity">
    <text evidence="1">Belongs to the 14-3-3 family.</text>
</comment>
<evidence type="ECO:0000259" key="2">
    <source>
        <dbReference type="Pfam" id="PF00244"/>
    </source>
</evidence>
<dbReference type="InterPro" id="IPR036815">
    <property type="entry name" value="14-3-3_dom_sf"/>
</dbReference>
<keyword evidence="4" id="KW-1185">Reference proteome</keyword>
<dbReference type="PANTHER" id="PTHR18860">
    <property type="entry name" value="14-3-3 PROTEIN"/>
    <property type="match status" value="1"/>
</dbReference>
<dbReference type="SUPFAM" id="SSF48445">
    <property type="entry name" value="14-3-3 protein"/>
    <property type="match status" value="1"/>
</dbReference>
<dbReference type="GeneID" id="22912709"/>
<dbReference type="eggNOG" id="KOG0841">
    <property type="taxonomic scope" value="Eukaryota"/>
</dbReference>
<dbReference type="InterPro" id="IPR023410">
    <property type="entry name" value="14-3-3_domain"/>
</dbReference>